<comment type="caution">
    <text evidence="1">The sequence shown here is derived from an EMBL/GenBank/DDBJ whole genome shotgun (WGS) entry which is preliminary data.</text>
</comment>
<keyword evidence="2" id="KW-1185">Reference proteome</keyword>
<evidence type="ECO:0000313" key="1">
    <source>
        <dbReference type="EMBL" id="ETF04699.1"/>
    </source>
</evidence>
<name>V8R0A3_9BURK</name>
<sequence>MITFMNIDETVDHQLARRPGFQIVGIHTAAGFAPTFEYPEMK</sequence>
<dbReference type="HOGENOM" id="CLU_3246086_0_0_4"/>
<organism evidence="1 2">
    <name type="scientific">Advenella kashmirensis W13003</name>
    <dbReference type="NCBI Taxonomy" id="1424334"/>
    <lineage>
        <taxon>Bacteria</taxon>
        <taxon>Pseudomonadati</taxon>
        <taxon>Pseudomonadota</taxon>
        <taxon>Betaproteobacteria</taxon>
        <taxon>Burkholderiales</taxon>
        <taxon>Alcaligenaceae</taxon>
    </lineage>
</organism>
<dbReference type="Proteomes" id="UP000018733">
    <property type="component" value="Unassembled WGS sequence"/>
</dbReference>
<gene>
    <name evidence="1" type="ORF">W822_02955</name>
</gene>
<dbReference type="EMBL" id="AYXT01000001">
    <property type="protein sequence ID" value="ETF04699.1"/>
    <property type="molecule type" value="Genomic_DNA"/>
</dbReference>
<reference evidence="1 2" key="1">
    <citation type="journal article" date="2014" name="Genome Announc.">
        <title>Draft Genome Sequence of Advenella kashmirensis Strain W13003, a Polycyclic Aromatic Hydrocarbon-Degrading Bacterium.</title>
        <authorList>
            <person name="Wang X."/>
            <person name="Jin D."/>
            <person name="Zhou L."/>
            <person name="Wu L."/>
            <person name="An W."/>
            <person name="Zhao L."/>
        </authorList>
    </citation>
    <scope>NUCLEOTIDE SEQUENCE [LARGE SCALE GENOMIC DNA]</scope>
    <source>
        <strain evidence="1 2">W13003</strain>
    </source>
</reference>
<evidence type="ECO:0000313" key="2">
    <source>
        <dbReference type="Proteomes" id="UP000018733"/>
    </source>
</evidence>
<proteinExistence type="predicted"/>
<accession>V8R0A3</accession>
<dbReference type="PATRIC" id="fig|1424334.3.peg.592"/>
<dbReference type="AlphaFoldDB" id="V8R0A3"/>
<protein>
    <submittedName>
        <fullName evidence="1">Uncharacterized protein</fullName>
    </submittedName>
</protein>